<feature type="compositionally biased region" description="Basic and acidic residues" evidence="1">
    <location>
        <begin position="527"/>
        <end position="538"/>
    </location>
</feature>
<gene>
    <name evidence="3" type="ORF">IMSHALPRED_008860</name>
</gene>
<evidence type="ECO:0000313" key="4">
    <source>
        <dbReference type="Proteomes" id="UP000664534"/>
    </source>
</evidence>
<dbReference type="AlphaFoldDB" id="A0A8H3IT20"/>
<keyword evidence="4" id="KW-1185">Reference proteome</keyword>
<evidence type="ECO:0000256" key="1">
    <source>
        <dbReference type="SAM" id="MobiDB-lite"/>
    </source>
</evidence>
<sequence length="591" mass="65808">MGPHSLDHVLDFTGFASTVTVIVWTVYGLQPLFESVKDSCRACRRPEGRALLLWSAFLVPIAWVAAAALYFRCLITLWELMGAWLDNEPVNRPVYALLHLYLFFLLVFGFYALAVTIFETFQNRKVLIDLLVIARFGTRKYRAIEDLEAQHDSSSTNPTDAEAENPSGVGDMHNTSPLPRDEGSRRNCQDSDEDVAPAEVRIDELEHPNEDAAWAQTDRPVGEIITTYSLIPDSSEAARPSHEHHMFDSDADTITNTPSSSSSNASSGIDEVAYADLEYNFRSVRRRVPLQDREQGQTNAFYTTDQRGNVEAKHDDKDTSGLYHATPRLSPQRQKPRIDIDHLDIGQPPSPCDSCSSTHAESIPIARRSPARVPITPTSPTADAEDADTEKTDVERKLKRERKNRSPAISAPRIPRANMPSFLSTSDSDKVLLGIDPNGDSEENTRALEHNLAAHNPETRARFISSMFDKARSKRTPMSVPPLCTPGASPPVDAGTRENGLFWRSREADRNESGNAQDNEAHVVFVDDRSVPDTRDGTRGTLESPATLHQRSRQGSPYPFAEGQQATALEGSQSRRDLRLETRDVECRFSL</sequence>
<organism evidence="3 4">
    <name type="scientific">Imshaugia aleurites</name>
    <dbReference type="NCBI Taxonomy" id="172621"/>
    <lineage>
        <taxon>Eukaryota</taxon>
        <taxon>Fungi</taxon>
        <taxon>Dikarya</taxon>
        <taxon>Ascomycota</taxon>
        <taxon>Pezizomycotina</taxon>
        <taxon>Lecanoromycetes</taxon>
        <taxon>OSLEUM clade</taxon>
        <taxon>Lecanoromycetidae</taxon>
        <taxon>Lecanorales</taxon>
        <taxon>Lecanorineae</taxon>
        <taxon>Parmeliaceae</taxon>
        <taxon>Imshaugia</taxon>
    </lineage>
</organism>
<proteinExistence type="predicted"/>
<evidence type="ECO:0000313" key="3">
    <source>
        <dbReference type="EMBL" id="CAF9932335.1"/>
    </source>
</evidence>
<reference evidence="3" key="1">
    <citation type="submission" date="2021-03" db="EMBL/GenBank/DDBJ databases">
        <authorList>
            <person name="Tagirdzhanova G."/>
        </authorList>
    </citation>
    <scope>NUCLEOTIDE SEQUENCE</scope>
</reference>
<feature type="region of interest" description="Disordered" evidence="1">
    <location>
        <begin position="473"/>
        <end position="497"/>
    </location>
</feature>
<accession>A0A8H3IT20</accession>
<protein>
    <submittedName>
        <fullName evidence="3">Uncharacterized protein</fullName>
    </submittedName>
</protein>
<dbReference type="EMBL" id="CAJPDT010000065">
    <property type="protein sequence ID" value="CAF9932335.1"/>
    <property type="molecule type" value="Genomic_DNA"/>
</dbReference>
<feature type="region of interest" description="Disordered" evidence="1">
    <location>
        <begin position="149"/>
        <end position="194"/>
    </location>
</feature>
<name>A0A8H3IT20_9LECA</name>
<comment type="caution">
    <text evidence="3">The sequence shown here is derived from an EMBL/GenBank/DDBJ whole genome shotgun (WGS) entry which is preliminary data.</text>
</comment>
<feature type="transmembrane region" description="Helical" evidence="2">
    <location>
        <begin position="50"/>
        <end position="78"/>
    </location>
</feature>
<keyword evidence="2" id="KW-0472">Membrane</keyword>
<feature type="region of interest" description="Disordered" evidence="1">
    <location>
        <begin position="235"/>
        <end position="267"/>
    </location>
</feature>
<keyword evidence="2" id="KW-1133">Transmembrane helix</keyword>
<dbReference type="Proteomes" id="UP000664534">
    <property type="component" value="Unassembled WGS sequence"/>
</dbReference>
<feature type="compositionally biased region" description="Basic and acidic residues" evidence="1">
    <location>
        <begin position="389"/>
        <end position="398"/>
    </location>
</feature>
<feature type="region of interest" description="Disordered" evidence="1">
    <location>
        <begin position="291"/>
        <end position="429"/>
    </location>
</feature>
<feature type="compositionally biased region" description="Basic and acidic residues" evidence="1">
    <location>
        <begin position="308"/>
        <end position="319"/>
    </location>
</feature>
<keyword evidence="2" id="KW-0812">Transmembrane</keyword>
<dbReference type="OrthoDB" id="5383110at2759"/>
<feature type="region of interest" description="Disordered" evidence="1">
    <location>
        <begin position="527"/>
        <end position="576"/>
    </location>
</feature>
<feature type="compositionally biased region" description="Polar residues" evidence="1">
    <location>
        <begin position="296"/>
        <end position="307"/>
    </location>
</feature>
<feature type="compositionally biased region" description="Basic and acidic residues" evidence="1">
    <location>
        <begin position="179"/>
        <end position="189"/>
    </location>
</feature>
<evidence type="ECO:0000256" key="2">
    <source>
        <dbReference type="SAM" id="Phobius"/>
    </source>
</evidence>
<feature type="transmembrane region" description="Helical" evidence="2">
    <location>
        <begin position="98"/>
        <end position="118"/>
    </location>
</feature>
<feature type="compositionally biased region" description="Basic and acidic residues" evidence="1">
    <location>
        <begin position="239"/>
        <end position="248"/>
    </location>
</feature>
<feature type="transmembrane region" description="Helical" evidence="2">
    <location>
        <begin position="12"/>
        <end position="29"/>
    </location>
</feature>